<accession>A0AAU3H2U8</accession>
<evidence type="ECO:0000313" key="2">
    <source>
        <dbReference type="EMBL" id="WTY99820.1"/>
    </source>
</evidence>
<name>A0AAU3H2U8_9ACTN</name>
<reference evidence="2" key="1">
    <citation type="submission" date="2022-10" db="EMBL/GenBank/DDBJ databases">
        <title>The complete genomes of actinobacterial strains from the NBC collection.</title>
        <authorList>
            <person name="Joergensen T.S."/>
            <person name="Alvarez Arevalo M."/>
            <person name="Sterndorff E.B."/>
            <person name="Faurdal D."/>
            <person name="Vuksanovic O."/>
            <person name="Mourched A.-S."/>
            <person name="Charusanti P."/>
            <person name="Shaw S."/>
            <person name="Blin K."/>
            <person name="Weber T."/>
        </authorList>
    </citation>
    <scope>NUCLEOTIDE SEQUENCE</scope>
    <source>
        <strain evidence="2">NBC_01401</strain>
    </source>
</reference>
<gene>
    <name evidence="2" type="ORF">OG626_35405</name>
</gene>
<dbReference type="Pfam" id="PF13577">
    <property type="entry name" value="SnoaL_4"/>
    <property type="match status" value="1"/>
</dbReference>
<proteinExistence type="predicted"/>
<dbReference type="AlphaFoldDB" id="A0AAU3H2U8"/>
<sequence length="132" mass="14218">MSETLYAEVVAGVRATIGAHTQAQDAGRTDEVAELYTSDAVLEVPGAAPVEGRDAIRAAFKGWEPTRPQLHLVSNTVVTRVGPDEATAVSDVVFLQQGESGWGVQITGRYADTLHLRDGAWQFLCRTTTYQA</sequence>
<evidence type="ECO:0000259" key="1">
    <source>
        <dbReference type="Pfam" id="PF13577"/>
    </source>
</evidence>
<dbReference type="CDD" id="cd00531">
    <property type="entry name" value="NTF2_like"/>
    <property type="match status" value="1"/>
</dbReference>
<dbReference type="EMBL" id="CP109535">
    <property type="protein sequence ID" value="WTY99820.1"/>
    <property type="molecule type" value="Genomic_DNA"/>
</dbReference>
<protein>
    <submittedName>
        <fullName evidence="2">Nuclear transport factor 2 family protein</fullName>
    </submittedName>
</protein>
<organism evidence="2">
    <name type="scientific">Streptomyces sp. NBC_01401</name>
    <dbReference type="NCBI Taxonomy" id="2903854"/>
    <lineage>
        <taxon>Bacteria</taxon>
        <taxon>Bacillati</taxon>
        <taxon>Actinomycetota</taxon>
        <taxon>Actinomycetes</taxon>
        <taxon>Kitasatosporales</taxon>
        <taxon>Streptomycetaceae</taxon>
        <taxon>Streptomyces</taxon>
    </lineage>
</organism>
<dbReference type="InterPro" id="IPR037401">
    <property type="entry name" value="SnoaL-like"/>
</dbReference>
<dbReference type="InterPro" id="IPR032710">
    <property type="entry name" value="NTF2-like_dom_sf"/>
</dbReference>
<dbReference type="SUPFAM" id="SSF54427">
    <property type="entry name" value="NTF2-like"/>
    <property type="match status" value="1"/>
</dbReference>
<feature type="domain" description="SnoaL-like" evidence="1">
    <location>
        <begin position="11"/>
        <end position="124"/>
    </location>
</feature>
<dbReference type="Gene3D" id="3.10.450.50">
    <property type="match status" value="1"/>
</dbReference>